<evidence type="ECO:0000313" key="2">
    <source>
        <dbReference type="Proteomes" id="UP001432062"/>
    </source>
</evidence>
<dbReference type="Gene3D" id="3.40.50.1240">
    <property type="entry name" value="Phosphoglycerate mutase-like"/>
    <property type="match status" value="1"/>
</dbReference>
<dbReference type="RefSeq" id="WP_329405630.1">
    <property type="nucleotide sequence ID" value="NZ_CP109441.1"/>
</dbReference>
<dbReference type="InterPro" id="IPR050275">
    <property type="entry name" value="PGM_Phosphatase"/>
</dbReference>
<dbReference type="InterPro" id="IPR029033">
    <property type="entry name" value="His_PPase_superfam"/>
</dbReference>
<dbReference type="SMART" id="SM00855">
    <property type="entry name" value="PGAM"/>
    <property type="match status" value="1"/>
</dbReference>
<dbReference type="SUPFAM" id="SSF53254">
    <property type="entry name" value="Phosphoglycerate mutase-like"/>
    <property type="match status" value="1"/>
</dbReference>
<dbReference type="InterPro" id="IPR013078">
    <property type="entry name" value="His_Pase_superF_clade-1"/>
</dbReference>
<sequence length="213" mass="23661">MRTSYVIAHPESTHHVEGLVGGWYDSRLTPAGLRAADAIAEALRSRIPAQVDVELFSSDLRRAASTATVIGNVLQVPPILDPRLREKSYGEAEGKPQEWLDRRFVRPPVVGERMGHFEGIQGSETIAALARRIYAAMDAIRQHDCEHQIVVTHGGAITFVLAAWMMLPIESLGYARFHAAPGSITELREDDYFHNRQVVSLGDTRHLTGECLR</sequence>
<reference evidence="1" key="1">
    <citation type="submission" date="2022-10" db="EMBL/GenBank/DDBJ databases">
        <title>The complete genomes of actinobacterial strains from the NBC collection.</title>
        <authorList>
            <person name="Joergensen T.S."/>
            <person name="Alvarez Arevalo M."/>
            <person name="Sterndorff E.B."/>
            <person name="Faurdal D."/>
            <person name="Vuksanovic O."/>
            <person name="Mourched A.-S."/>
            <person name="Charusanti P."/>
            <person name="Shaw S."/>
            <person name="Blin K."/>
            <person name="Weber T."/>
        </authorList>
    </citation>
    <scope>NUCLEOTIDE SEQUENCE</scope>
    <source>
        <strain evidence="1">NBC_01482</strain>
    </source>
</reference>
<keyword evidence="2" id="KW-1185">Reference proteome</keyword>
<protein>
    <submittedName>
        <fullName evidence="1">Histidine phosphatase family protein</fullName>
    </submittedName>
</protein>
<organism evidence="1 2">
    <name type="scientific">Nocardia vinacea</name>
    <dbReference type="NCBI Taxonomy" id="96468"/>
    <lineage>
        <taxon>Bacteria</taxon>
        <taxon>Bacillati</taxon>
        <taxon>Actinomycetota</taxon>
        <taxon>Actinomycetes</taxon>
        <taxon>Mycobacteriales</taxon>
        <taxon>Nocardiaceae</taxon>
        <taxon>Nocardia</taxon>
    </lineage>
</organism>
<name>A0ABZ1YIU6_9NOCA</name>
<dbReference type="PANTHER" id="PTHR48100">
    <property type="entry name" value="BROAD-SPECIFICITY PHOSPHATASE YOR283W-RELATED"/>
    <property type="match status" value="1"/>
</dbReference>
<proteinExistence type="predicted"/>
<accession>A0ABZ1YIU6</accession>
<dbReference type="CDD" id="cd07067">
    <property type="entry name" value="HP_PGM_like"/>
    <property type="match status" value="1"/>
</dbReference>
<evidence type="ECO:0000313" key="1">
    <source>
        <dbReference type="EMBL" id="WUV43058.1"/>
    </source>
</evidence>
<dbReference type="Pfam" id="PF00300">
    <property type="entry name" value="His_Phos_1"/>
    <property type="match status" value="1"/>
</dbReference>
<dbReference type="EMBL" id="CP109441">
    <property type="protein sequence ID" value="WUV43058.1"/>
    <property type="molecule type" value="Genomic_DNA"/>
</dbReference>
<gene>
    <name evidence="1" type="ORF">OG563_27935</name>
</gene>
<dbReference type="Proteomes" id="UP001432062">
    <property type="component" value="Chromosome"/>
</dbReference>
<dbReference type="PANTHER" id="PTHR48100:SF1">
    <property type="entry name" value="HISTIDINE PHOSPHATASE FAMILY PROTEIN-RELATED"/>
    <property type="match status" value="1"/>
</dbReference>